<organism evidence="3">
    <name type="scientific">Escherichia coli O169:H41</name>
    <dbReference type="NCBI Taxonomy" id="1446701"/>
    <lineage>
        <taxon>Bacteria</taxon>
        <taxon>Pseudomonadati</taxon>
        <taxon>Pseudomonadota</taxon>
        <taxon>Gammaproteobacteria</taxon>
        <taxon>Enterobacterales</taxon>
        <taxon>Enterobacteriaceae</taxon>
        <taxon>Escherichia</taxon>
    </lineage>
</organism>
<gene>
    <name evidence="3" type="primary">cofT</name>
</gene>
<dbReference type="EMBL" id="AP014654">
    <property type="protein sequence ID" value="BAV39420.1"/>
    <property type="molecule type" value="Genomic_DNA"/>
</dbReference>
<evidence type="ECO:0000259" key="2">
    <source>
        <dbReference type="Pfam" id="PF01464"/>
    </source>
</evidence>
<evidence type="ECO:0000256" key="1">
    <source>
        <dbReference type="SAM" id="SignalP"/>
    </source>
</evidence>
<dbReference type="CDD" id="cd13400">
    <property type="entry name" value="LT_IagB-like"/>
    <property type="match status" value="1"/>
</dbReference>
<sequence>MYKTTTAILLCLMISKTSAADCFEQAGRDSNIDPDLLRAIAKVESGLNHLAVGKNPGRGFGIGLMQIDSQNFTHLKKFSITPEMLLDPCLNIYTGAYFLRLAVNRLGYNWDAVGAYNAGFSKSHRQDLRRHQYTSKVRHHYQNIKRK</sequence>
<reference evidence="3" key="1">
    <citation type="journal article" date="2015" name="Virulence">
        <title>Characterization of unstable pEntYN10 from enterotoxigenic Escherichia coli (ETEC) O169:H41.</title>
        <authorList>
            <person name="Ban E."/>
            <person name="Yoshida Y."/>
            <person name="Wakushima M."/>
            <person name="Wajima T."/>
            <person name="Hamabata T."/>
            <person name="Ichikawa N."/>
            <person name="Abe H."/>
            <person name="Horiguchi Y."/>
            <person name="Hara-Kudo Y."/>
            <person name="Kage-Nakadai E."/>
            <person name="Yamamoto T."/>
            <person name="Wada T."/>
            <person name="Nishikawa Y."/>
        </authorList>
    </citation>
    <scope>NUCLEOTIDE SEQUENCE</scope>
    <source>
        <strain evidence="3">O169:H41</strain>
        <plasmid evidence="3">pEntYN10</plasmid>
    </source>
</reference>
<dbReference type="AlphaFoldDB" id="A0A1B4XX84"/>
<proteinExistence type="predicted"/>
<dbReference type="Gene3D" id="1.10.530.10">
    <property type="match status" value="1"/>
</dbReference>
<dbReference type="Pfam" id="PF01464">
    <property type="entry name" value="SLT"/>
    <property type="match status" value="1"/>
</dbReference>
<feature type="signal peptide" evidence="1">
    <location>
        <begin position="1"/>
        <end position="19"/>
    </location>
</feature>
<keyword evidence="1" id="KW-0732">Signal</keyword>
<dbReference type="InterPro" id="IPR008258">
    <property type="entry name" value="Transglycosylase_SLT_dom_1"/>
</dbReference>
<dbReference type="SUPFAM" id="SSF53955">
    <property type="entry name" value="Lysozyme-like"/>
    <property type="match status" value="1"/>
</dbReference>
<dbReference type="InterPro" id="IPR023346">
    <property type="entry name" value="Lysozyme-like_dom_sf"/>
</dbReference>
<geneLocation type="plasmid" evidence="3">
    <name>pEntYN10</name>
</geneLocation>
<evidence type="ECO:0000313" key="3">
    <source>
        <dbReference type="EMBL" id="BAV39420.1"/>
    </source>
</evidence>
<dbReference type="RefSeq" id="WP_001595106.1">
    <property type="nucleotide sequence ID" value="NZ_AP014654.1"/>
</dbReference>
<protein>
    <recommendedName>
        <fullName evidence="2">Transglycosylase SLT domain-containing protein</fullName>
    </recommendedName>
</protein>
<name>A0A1B4XX84_ECOLX</name>
<keyword evidence="3" id="KW-0614">Plasmid</keyword>
<accession>A0A1B4XX84</accession>
<feature type="chain" id="PRO_5008572703" description="Transglycosylase SLT domain-containing protein" evidence="1">
    <location>
        <begin position="20"/>
        <end position="147"/>
    </location>
</feature>
<feature type="domain" description="Transglycosylase SLT" evidence="2">
    <location>
        <begin position="21"/>
        <end position="128"/>
    </location>
</feature>